<organism evidence="3 4">
    <name type="scientific">Vagococcus coleopterorum</name>
    <dbReference type="NCBI Taxonomy" id="2714946"/>
    <lineage>
        <taxon>Bacteria</taxon>
        <taxon>Bacillati</taxon>
        <taxon>Bacillota</taxon>
        <taxon>Bacilli</taxon>
        <taxon>Lactobacillales</taxon>
        <taxon>Enterococcaceae</taxon>
        <taxon>Vagococcus</taxon>
    </lineage>
</organism>
<evidence type="ECO:0000256" key="1">
    <source>
        <dbReference type="PIRSR" id="PIRSR012565-1"/>
    </source>
</evidence>
<feature type="region of interest" description="Disordered" evidence="2">
    <location>
        <begin position="131"/>
        <end position="215"/>
    </location>
</feature>
<dbReference type="InterPro" id="IPR038141">
    <property type="entry name" value="YutD-like_sf"/>
</dbReference>
<feature type="compositionally biased region" description="Basic residues" evidence="2">
    <location>
        <begin position="135"/>
        <end position="147"/>
    </location>
</feature>
<reference evidence="3 4" key="1">
    <citation type="submission" date="2020-03" db="EMBL/GenBank/DDBJ databases">
        <title>Vagococcus sp. nov., isolated from beetles.</title>
        <authorList>
            <person name="Hyun D.-W."/>
            <person name="Bae J.-W."/>
        </authorList>
    </citation>
    <scope>NUCLEOTIDE SEQUENCE [LARGE SCALE GENOMIC DNA]</scope>
    <source>
        <strain evidence="3 4">HDW17A</strain>
    </source>
</reference>
<dbReference type="Gene3D" id="3.50.4.20">
    <property type="match status" value="1"/>
</dbReference>
<evidence type="ECO:0000313" key="3">
    <source>
        <dbReference type="EMBL" id="QIL46321.1"/>
    </source>
</evidence>
<protein>
    <submittedName>
        <fullName evidence="3">YutD family protein</fullName>
    </submittedName>
</protein>
<proteinExistence type="predicted"/>
<gene>
    <name evidence="3" type="ORF">G7081_04165</name>
</gene>
<feature type="compositionally biased region" description="Basic and acidic residues" evidence="2">
    <location>
        <begin position="157"/>
        <end position="173"/>
    </location>
</feature>
<evidence type="ECO:0000313" key="4">
    <source>
        <dbReference type="Proteomes" id="UP000500890"/>
    </source>
</evidence>
<feature type="disulfide bond" evidence="1">
    <location>
        <begin position="113"/>
        <end position="117"/>
    </location>
</feature>
<dbReference type="KEGG" id="vah:G7081_04165"/>
<dbReference type="AlphaFoldDB" id="A0A6G8AML4"/>
<evidence type="ECO:0000256" key="2">
    <source>
        <dbReference type="SAM" id="MobiDB-lite"/>
    </source>
</evidence>
<keyword evidence="1" id="KW-1015">Disulfide bond</keyword>
<dbReference type="EMBL" id="CP049886">
    <property type="protein sequence ID" value="QIL46321.1"/>
    <property type="molecule type" value="Genomic_DNA"/>
</dbReference>
<dbReference type="RefSeq" id="WP_166007683.1">
    <property type="nucleotide sequence ID" value="NZ_CP049886.1"/>
</dbReference>
<dbReference type="Proteomes" id="UP000500890">
    <property type="component" value="Chromosome"/>
</dbReference>
<dbReference type="InterPro" id="IPR009370">
    <property type="entry name" value="YutD-like"/>
</dbReference>
<dbReference type="Pfam" id="PF06265">
    <property type="entry name" value="YutD-like"/>
    <property type="match status" value="1"/>
</dbReference>
<accession>A0A6G8AML4</accession>
<sequence length="215" mass="24886">MTEDKTKSSTVEPLETEAVVEPVKEKPCRATLVSETNLLIDECAYRIVSNYREAFDVNLLGERYSDVLNRYEYIVGDMGFEQLRLRGFFSDDHQNMPAEQRISSLEDYLYEYCNFGCPYFVIERIGEHPVNESKGKHKRSQNRRSKPQRSNNNSAHVAEKRGKQTKTTQDKKITNRQKPVMKKKTDQKPAVKNNKPSSVEGAKKERGFTIRQKNS</sequence>
<dbReference type="PIRSF" id="PIRSF012565">
    <property type="entry name" value="DUF1027"/>
    <property type="match status" value="1"/>
</dbReference>
<name>A0A6G8AML4_9ENTE</name>
<keyword evidence="4" id="KW-1185">Reference proteome</keyword>